<dbReference type="Proteomes" id="UP000774570">
    <property type="component" value="Unassembled WGS sequence"/>
</dbReference>
<keyword evidence="7" id="KW-1133">Transmembrane helix</keyword>
<dbReference type="RefSeq" id="WP_220168888.1">
    <property type="nucleotide sequence ID" value="NZ_JAIBOA010000017.1"/>
</dbReference>
<sequence length="733" mass="76967">MRELQPADPEAVGPYRLEARIGEGGMGAVYLGRDGAGRRVAVKVVRPELAGDRAFLARFHDEARNAERVASFCTAAVLDHGQDAGLDYMVTEYIDGPSLLEHVAEEGRLSAGMLHGVAVGVAAALVAIHAAGLVHRDLKPSNVLLSISGPRVIDFGIARALDEASSHTRTGQLVGTPGYIAPEQVTGRSITPAVDIFAWGCLVAFAANAENPYGRGSFEMLMGRVLHGEPELGALTEPLAGVVRAALAKDPAHRPTAQDLLLRLVGGGSEAAVNTSLGASWTPPPTAAADTPAGPAGPSPQQGQGTQGPPPAYEPTMRADQGQAPPPAYEPTMRADQGQAPPPAYEPTMRADSGQGGYAPPSTGPQEHPRTQPADVPQQYQPQQQFQQPGYTPTRLSGPPEHMATSPTLHRPKERRRSLLLPIGAAVAVLVIGGGAAAYALTANGDKDKNAKGAAAQEKPGVLPKEALLLVRVDTESGWPSSCHAKVGTFRIGADTASPLTAGPCDVLPQRSPDDKRVAFTRRVNGSSSLYVMNIDGTGAKKIVDVMAGGRATWSPDGSKLAYVAKDAGDVPQIYTVSSADGSGKTALTSDGAKKDDPSWSAANRIAFWSERSGTSQIYSLDAGDPAKPWEKLTDTKQPDVDPVWSPDGKSIAFARGKYPKGTIWTASADGGGPRKVVGGGEHDMDPSWFRNGKWICYVQGDYRTPTVRAVQPDGKYDQAIPLKEGTIAHPNC</sequence>
<dbReference type="PANTHER" id="PTHR43289">
    <property type="entry name" value="MITOGEN-ACTIVATED PROTEIN KINASE KINASE KINASE 20-RELATED"/>
    <property type="match status" value="1"/>
</dbReference>
<evidence type="ECO:0000256" key="4">
    <source>
        <dbReference type="ARBA" id="ARBA00022840"/>
    </source>
</evidence>
<comment type="caution">
    <text evidence="9">The sequence shown here is derived from an EMBL/GenBank/DDBJ whole genome shotgun (WGS) entry which is preliminary data.</text>
</comment>
<dbReference type="GO" id="GO:0016301">
    <property type="term" value="F:kinase activity"/>
    <property type="evidence" value="ECO:0007669"/>
    <property type="project" value="UniProtKB-KW"/>
</dbReference>
<evidence type="ECO:0000256" key="2">
    <source>
        <dbReference type="ARBA" id="ARBA00022741"/>
    </source>
</evidence>
<dbReference type="EMBL" id="JAIBOA010000017">
    <property type="protein sequence ID" value="MBW8485657.1"/>
    <property type="molecule type" value="Genomic_DNA"/>
</dbReference>
<gene>
    <name evidence="9" type="ORF">K1Y72_24970</name>
</gene>
<dbReference type="SMART" id="SM00220">
    <property type="entry name" value="S_TKc"/>
    <property type="match status" value="1"/>
</dbReference>
<keyword evidence="2 5" id="KW-0547">Nucleotide-binding</keyword>
<dbReference type="PROSITE" id="PS00108">
    <property type="entry name" value="PROTEIN_KINASE_ST"/>
    <property type="match status" value="1"/>
</dbReference>
<dbReference type="InterPro" id="IPR008271">
    <property type="entry name" value="Ser/Thr_kinase_AS"/>
</dbReference>
<evidence type="ECO:0000256" key="6">
    <source>
        <dbReference type="SAM" id="MobiDB-lite"/>
    </source>
</evidence>
<dbReference type="InterPro" id="IPR011009">
    <property type="entry name" value="Kinase-like_dom_sf"/>
</dbReference>
<dbReference type="SUPFAM" id="SSF69304">
    <property type="entry name" value="Tricorn protease N-terminal domain"/>
    <property type="match status" value="1"/>
</dbReference>
<reference evidence="9 10" key="1">
    <citation type="submission" date="2021-07" db="EMBL/GenBank/DDBJ databases">
        <title>Actinomadura sp. PM05-2 isolated from lichen.</title>
        <authorList>
            <person name="Somphong A."/>
            <person name="Phongsopitanun W."/>
            <person name="Tanasupawat S."/>
            <person name="Peongsungnone V."/>
        </authorList>
    </citation>
    <scope>NUCLEOTIDE SEQUENCE [LARGE SCALE GENOMIC DNA]</scope>
    <source>
        <strain evidence="9 10">PM05-2</strain>
    </source>
</reference>
<feature type="region of interest" description="Disordered" evidence="6">
    <location>
        <begin position="275"/>
        <end position="413"/>
    </location>
</feature>
<keyword evidence="1" id="KW-0808">Transferase</keyword>
<dbReference type="Gene3D" id="3.30.200.20">
    <property type="entry name" value="Phosphorylase Kinase, domain 1"/>
    <property type="match status" value="1"/>
</dbReference>
<dbReference type="CDD" id="cd14014">
    <property type="entry name" value="STKc_PknB_like"/>
    <property type="match status" value="1"/>
</dbReference>
<evidence type="ECO:0000256" key="3">
    <source>
        <dbReference type="ARBA" id="ARBA00022777"/>
    </source>
</evidence>
<dbReference type="PANTHER" id="PTHR43289:SF34">
    <property type="entry name" value="SERINE_THREONINE-PROTEIN KINASE YBDM-RELATED"/>
    <property type="match status" value="1"/>
</dbReference>
<dbReference type="InterPro" id="IPR011042">
    <property type="entry name" value="6-blade_b-propeller_TolB-like"/>
</dbReference>
<dbReference type="PROSITE" id="PS50011">
    <property type="entry name" value="PROTEIN_KINASE_DOM"/>
    <property type="match status" value="1"/>
</dbReference>
<dbReference type="Pfam" id="PF00069">
    <property type="entry name" value="Pkinase"/>
    <property type="match status" value="1"/>
</dbReference>
<feature type="domain" description="Protein kinase" evidence="8">
    <location>
        <begin position="15"/>
        <end position="273"/>
    </location>
</feature>
<feature type="compositionally biased region" description="Low complexity" evidence="6">
    <location>
        <begin position="287"/>
        <end position="304"/>
    </location>
</feature>
<dbReference type="InterPro" id="IPR017441">
    <property type="entry name" value="Protein_kinase_ATP_BS"/>
</dbReference>
<dbReference type="InterPro" id="IPR000719">
    <property type="entry name" value="Prot_kinase_dom"/>
</dbReference>
<feature type="binding site" evidence="5">
    <location>
        <position position="43"/>
    </location>
    <ligand>
        <name>ATP</name>
        <dbReference type="ChEBI" id="CHEBI:30616"/>
    </ligand>
</feature>
<dbReference type="PROSITE" id="PS00107">
    <property type="entry name" value="PROTEIN_KINASE_ATP"/>
    <property type="match status" value="1"/>
</dbReference>
<evidence type="ECO:0000256" key="5">
    <source>
        <dbReference type="PROSITE-ProRule" id="PRU10141"/>
    </source>
</evidence>
<protein>
    <submittedName>
        <fullName evidence="9">Protein kinase</fullName>
    </submittedName>
</protein>
<evidence type="ECO:0000313" key="10">
    <source>
        <dbReference type="Proteomes" id="UP000774570"/>
    </source>
</evidence>
<proteinExistence type="predicted"/>
<evidence type="ECO:0000313" key="9">
    <source>
        <dbReference type="EMBL" id="MBW8485657.1"/>
    </source>
</evidence>
<keyword evidence="4 5" id="KW-0067">ATP-binding</keyword>
<feature type="transmembrane region" description="Helical" evidence="7">
    <location>
        <begin position="113"/>
        <end position="134"/>
    </location>
</feature>
<dbReference type="SUPFAM" id="SSF56112">
    <property type="entry name" value="Protein kinase-like (PK-like)"/>
    <property type="match status" value="1"/>
</dbReference>
<evidence type="ECO:0000256" key="7">
    <source>
        <dbReference type="SAM" id="Phobius"/>
    </source>
</evidence>
<dbReference type="Gene3D" id="2.120.10.30">
    <property type="entry name" value="TolB, C-terminal domain"/>
    <property type="match status" value="2"/>
</dbReference>
<evidence type="ECO:0000259" key="8">
    <source>
        <dbReference type="PROSITE" id="PS50011"/>
    </source>
</evidence>
<organism evidence="9 10">
    <name type="scientific">Actinomadura parmotrematis</name>
    <dbReference type="NCBI Taxonomy" id="2864039"/>
    <lineage>
        <taxon>Bacteria</taxon>
        <taxon>Bacillati</taxon>
        <taxon>Actinomycetota</taxon>
        <taxon>Actinomycetes</taxon>
        <taxon>Streptosporangiales</taxon>
        <taxon>Thermomonosporaceae</taxon>
        <taxon>Actinomadura</taxon>
    </lineage>
</organism>
<dbReference type="Pfam" id="PF07676">
    <property type="entry name" value="PD40"/>
    <property type="match status" value="2"/>
</dbReference>
<accession>A0ABS7FYZ3</accession>
<keyword evidence="7" id="KW-0812">Transmembrane</keyword>
<name>A0ABS7FYZ3_9ACTN</name>
<feature type="transmembrane region" description="Helical" evidence="7">
    <location>
        <begin position="419"/>
        <end position="441"/>
    </location>
</feature>
<keyword evidence="7" id="KW-0472">Membrane</keyword>
<dbReference type="Gene3D" id="1.10.510.10">
    <property type="entry name" value="Transferase(Phosphotransferase) domain 1"/>
    <property type="match status" value="1"/>
</dbReference>
<keyword evidence="3 9" id="KW-0418">Kinase</keyword>
<feature type="compositionally biased region" description="Low complexity" evidence="6">
    <location>
        <begin position="372"/>
        <end position="389"/>
    </location>
</feature>
<evidence type="ECO:0000256" key="1">
    <source>
        <dbReference type="ARBA" id="ARBA00022679"/>
    </source>
</evidence>
<dbReference type="InterPro" id="IPR011659">
    <property type="entry name" value="WD40"/>
</dbReference>
<keyword evidence="10" id="KW-1185">Reference proteome</keyword>